<dbReference type="InterPro" id="IPR008920">
    <property type="entry name" value="TF_FadR/GntR_C"/>
</dbReference>
<reference evidence="6" key="1">
    <citation type="journal article" date="2019" name="Int. J. Syst. Evol. Microbiol.">
        <title>The Global Catalogue of Microorganisms (GCM) 10K type strain sequencing project: providing services to taxonomists for standard genome sequencing and annotation.</title>
        <authorList>
            <consortium name="The Broad Institute Genomics Platform"/>
            <consortium name="The Broad Institute Genome Sequencing Center for Infectious Disease"/>
            <person name="Wu L."/>
            <person name="Ma J."/>
        </authorList>
    </citation>
    <scope>NUCLEOTIDE SEQUENCE [LARGE SCALE GENOMIC DNA]</scope>
    <source>
        <strain evidence="6">JCM 17906</strain>
    </source>
</reference>
<dbReference type="Proteomes" id="UP001501598">
    <property type="component" value="Unassembled WGS sequence"/>
</dbReference>
<dbReference type="SMART" id="SM00345">
    <property type="entry name" value="HTH_GNTR"/>
    <property type="match status" value="1"/>
</dbReference>
<dbReference type="CDD" id="cd07377">
    <property type="entry name" value="WHTH_GntR"/>
    <property type="match status" value="1"/>
</dbReference>
<dbReference type="Pfam" id="PF07729">
    <property type="entry name" value="FCD"/>
    <property type="match status" value="1"/>
</dbReference>
<evidence type="ECO:0000256" key="3">
    <source>
        <dbReference type="ARBA" id="ARBA00023163"/>
    </source>
</evidence>
<dbReference type="RefSeq" id="WP_345427354.1">
    <property type="nucleotide sequence ID" value="NZ_BAABGT010000122.1"/>
</dbReference>
<protein>
    <submittedName>
        <fullName evidence="5">GntR family transcriptional regulator</fullName>
    </submittedName>
</protein>
<dbReference type="InterPro" id="IPR036390">
    <property type="entry name" value="WH_DNA-bd_sf"/>
</dbReference>
<dbReference type="PROSITE" id="PS50949">
    <property type="entry name" value="HTH_GNTR"/>
    <property type="match status" value="1"/>
</dbReference>
<dbReference type="Gene3D" id="1.20.120.530">
    <property type="entry name" value="GntR ligand-binding domain-like"/>
    <property type="match status" value="1"/>
</dbReference>
<evidence type="ECO:0000313" key="6">
    <source>
        <dbReference type="Proteomes" id="UP001501598"/>
    </source>
</evidence>
<dbReference type="SUPFAM" id="SSF48008">
    <property type="entry name" value="GntR ligand-binding domain-like"/>
    <property type="match status" value="1"/>
</dbReference>
<keyword evidence="6" id="KW-1185">Reference proteome</keyword>
<evidence type="ECO:0000256" key="2">
    <source>
        <dbReference type="ARBA" id="ARBA00023125"/>
    </source>
</evidence>
<dbReference type="Gene3D" id="1.10.10.10">
    <property type="entry name" value="Winged helix-like DNA-binding domain superfamily/Winged helix DNA-binding domain"/>
    <property type="match status" value="1"/>
</dbReference>
<evidence type="ECO:0000313" key="5">
    <source>
        <dbReference type="EMBL" id="GAA4559517.1"/>
    </source>
</evidence>
<dbReference type="SMART" id="SM00895">
    <property type="entry name" value="FCD"/>
    <property type="match status" value="1"/>
</dbReference>
<feature type="domain" description="HTH gntR-type" evidence="4">
    <location>
        <begin position="13"/>
        <end position="80"/>
    </location>
</feature>
<dbReference type="InterPro" id="IPR036388">
    <property type="entry name" value="WH-like_DNA-bd_sf"/>
</dbReference>
<keyword evidence="2" id="KW-0238">DNA-binding</keyword>
<dbReference type="SUPFAM" id="SSF46785">
    <property type="entry name" value="Winged helix' DNA-binding domain"/>
    <property type="match status" value="1"/>
</dbReference>
<sequence>MTAEVPLDGLGAQSLVDLALERIRADILRGAIQPGERLVEEQLTRRFGISRAPVREALRLLGQQGLVEHLPRRGVRVAELSAQDMTELFGLRDALERFAVETALVAPPDPARLVVLERAVERIERAALDDHEHAALDRAEAHREFHLALVALAGHRHLLRVYEPIIMQLQLYMAANMRREAEQRSPAEGAHRHRHLFEAVASGDAATVLTALASHGAKTYLAAELES</sequence>
<keyword evidence="3" id="KW-0804">Transcription</keyword>
<name>A0ABP8S2L8_9PSEU</name>
<dbReference type="PANTHER" id="PTHR43537">
    <property type="entry name" value="TRANSCRIPTIONAL REGULATOR, GNTR FAMILY"/>
    <property type="match status" value="1"/>
</dbReference>
<dbReference type="Pfam" id="PF00392">
    <property type="entry name" value="GntR"/>
    <property type="match status" value="1"/>
</dbReference>
<gene>
    <name evidence="5" type="ORF">GCM10023175_67560</name>
</gene>
<dbReference type="InterPro" id="IPR000524">
    <property type="entry name" value="Tscrpt_reg_HTH_GntR"/>
</dbReference>
<comment type="caution">
    <text evidence="5">The sequence shown here is derived from an EMBL/GenBank/DDBJ whole genome shotgun (WGS) entry which is preliminary data.</text>
</comment>
<proteinExistence type="predicted"/>
<dbReference type="PRINTS" id="PR00035">
    <property type="entry name" value="HTHGNTR"/>
</dbReference>
<dbReference type="EMBL" id="BAABGT010000122">
    <property type="protein sequence ID" value="GAA4559517.1"/>
    <property type="molecule type" value="Genomic_DNA"/>
</dbReference>
<dbReference type="PANTHER" id="PTHR43537:SF5">
    <property type="entry name" value="UXU OPERON TRANSCRIPTIONAL REGULATOR"/>
    <property type="match status" value="1"/>
</dbReference>
<keyword evidence="1" id="KW-0805">Transcription regulation</keyword>
<evidence type="ECO:0000259" key="4">
    <source>
        <dbReference type="PROSITE" id="PS50949"/>
    </source>
</evidence>
<accession>A0ABP8S2L8</accession>
<organism evidence="5 6">
    <name type="scientific">Pseudonocardia xishanensis</name>
    <dbReference type="NCBI Taxonomy" id="630995"/>
    <lineage>
        <taxon>Bacteria</taxon>
        <taxon>Bacillati</taxon>
        <taxon>Actinomycetota</taxon>
        <taxon>Actinomycetes</taxon>
        <taxon>Pseudonocardiales</taxon>
        <taxon>Pseudonocardiaceae</taxon>
        <taxon>Pseudonocardia</taxon>
    </lineage>
</organism>
<dbReference type="InterPro" id="IPR011711">
    <property type="entry name" value="GntR_C"/>
</dbReference>
<evidence type="ECO:0000256" key="1">
    <source>
        <dbReference type="ARBA" id="ARBA00023015"/>
    </source>
</evidence>